<evidence type="ECO:0000256" key="6">
    <source>
        <dbReference type="ARBA" id="ARBA00023136"/>
    </source>
</evidence>
<dbReference type="InterPro" id="IPR024041">
    <property type="entry name" value="NH4_transpt_AmtB-like_dom"/>
</dbReference>
<dbReference type="Gene3D" id="1.10.3430.10">
    <property type="entry name" value="Ammonium transporter AmtB like domains"/>
    <property type="match status" value="1"/>
</dbReference>
<dbReference type="AlphaFoldDB" id="A0A939SR58"/>
<dbReference type="EMBL" id="JAGETR010000069">
    <property type="protein sequence ID" value="MBO2006881.1"/>
    <property type="molecule type" value="Genomic_DNA"/>
</dbReference>
<comment type="subcellular location">
    <subcellularLocation>
        <location evidence="1">Membrane</location>
        <topology evidence="1">Multi-pass membrane protein</topology>
    </subcellularLocation>
</comment>
<dbReference type="GO" id="GO:0005886">
    <property type="term" value="C:plasma membrane"/>
    <property type="evidence" value="ECO:0007669"/>
    <property type="project" value="TreeGrafter"/>
</dbReference>
<comment type="similarity">
    <text evidence="2">Belongs to the ammonia transporter channel (TC 1.A.11.2) family.</text>
</comment>
<evidence type="ECO:0000256" key="3">
    <source>
        <dbReference type="ARBA" id="ARBA00022448"/>
    </source>
</evidence>
<feature type="domain" description="Ammonium transporter AmtB-like" evidence="8">
    <location>
        <begin position="94"/>
        <end position="179"/>
    </location>
</feature>
<sequence length="217" mass="24113">MLWVLYGYSPAFSEGNAVFAVRNGDAERHRHRQRHRQYQQMITSPSVRPLPAPWRWWWRLAERIRFGGADSRLCGLRCPIRRSRTWWRRLPGHRRRIDFAGGTVVHINAASAGLVGAYLIGKLACKRGLQTAQPADGVYRGVHPIYRLVRLFNAGSASAANGIAARILNTVVATAGAILSRPSPNGCCAAFRCWRLLRHDRRLVAVTPAAGTVGGRG</sequence>
<organism evidence="9">
    <name type="scientific">Serratia marcescens</name>
    <dbReference type="NCBI Taxonomy" id="615"/>
    <lineage>
        <taxon>Bacteria</taxon>
        <taxon>Pseudomonadati</taxon>
        <taxon>Pseudomonadota</taxon>
        <taxon>Gammaproteobacteria</taxon>
        <taxon>Enterobacterales</taxon>
        <taxon>Yersiniaceae</taxon>
        <taxon>Serratia</taxon>
    </lineage>
</organism>
<evidence type="ECO:0000256" key="2">
    <source>
        <dbReference type="ARBA" id="ARBA00005887"/>
    </source>
</evidence>
<protein>
    <recommendedName>
        <fullName evidence="8">Ammonium transporter AmtB-like domain-containing protein</fullName>
    </recommendedName>
</protein>
<evidence type="ECO:0000313" key="9">
    <source>
        <dbReference type="EMBL" id="MBO2006881.1"/>
    </source>
</evidence>
<dbReference type="PANTHER" id="PTHR43029">
    <property type="entry name" value="AMMONIUM TRANSPORTER MEP2"/>
    <property type="match status" value="1"/>
</dbReference>
<evidence type="ECO:0000256" key="7">
    <source>
        <dbReference type="ARBA" id="ARBA00023177"/>
    </source>
</evidence>
<accession>A0A939SR58</accession>
<keyword evidence="6" id="KW-0472">Membrane</keyword>
<keyword evidence="4" id="KW-0812">Transmembrane</keyword>
<evidence type="ECO:0000256" key="4">
    <source>
        <dbReference type="ARBA" id="ARBA00022692"/>
    </source>
</evidence>
<evidence type="ECO:0000256" key="1">
    <source>
        <dbReference type="ARBA" id="ARBA00004141"/>
    </source>
</evidence>
<proteinExistence type="inferred from homology"/>
<dbReference type="GO" id="GO:0008519">
    <property type="term" value="F:ammonium channel activity"/>
    <property type="evidence" value="ECO:0007669"/>
    <property type="project" value="InterPro"/>
</dbReference>
<comment type="caution">
    <text evidence="9">The sequence shown here is derived from an EMBL/GenBank/DDBJ whole genome shotgun (WGS) entry which is preliminary data.</text>
</comment>
<keyword evidence="3" id="KW-0813">Transport</keyword>
<keyword evidence="7" id="KW-0924">Ammonia transport</keyword>
<keyword evidence="5" id="KW-1133">Transmembrane helix</keyword>
<gene>
    <name evidence="9" type="ORF">J4732_11475</name>
</gene>
<evidence type="ECO:0000259" key="8">
    <source>
        <dbReference type="Pfam" id="PF00909"/>
    </source>
</evidence>
<reference evidence="9" key="1">
    <citation type="submission" date="2021-03" db="EMBL/GenBank/DDBJ databases">
        <title>Molecular epidemiology and mechanisms of colistin and carbapenem resistance in Enterobacteriaceae from clinical isolates, the environment and porcine samples in Pretoria, South Africa.</title>
        <authorList>
            <person name="Bogoshi D."/>
            <person name="Mbelle N.M."/>
            <person name="Naidoo V."/>
            <person name="Osei Sekyere J."/>
        </authorList>
    </citation>
    <scope>NUCLEOTIDE SEQUENCE</scope>
    <source>
        <strain evidence="9">C080</strain>
    </source>
</reference>
<dbReference type="Pfam" id="PF00909">
    <property type="entry name" value="Ammonium_transp"/>
    <property type="match status" value="1"/>
</dbReference>
<dbReference type="InterPro" id="IPR029020">
    <property type="entry name" value="Ammonium/urea_transptr"/>
</dbReference>
<name>A0A939SR58_SERMA</name>
<evidence type="ECO:0000256" key="5">
    <source>
        <dbReference type="ARBA" id="ARBA00022989"/>
    </source>
</evidence>
<dbReference type="PANTHER" id="PTHR43029:SF10">
    <property type="entry name" value="AMMONIUM TRANSPORTER MEP2"/>
    <property type="match status" value="1"/>
</dbReference>
<dbReference type="SUPFAM" id="SSF111352">
    <property type="entry name" value="Ammonium transporter"/>
    <property type="match status" value="1"/>
</dbReference>
<dbReference type="InterPro" id="IPR001905">
    <property type="entry name" value="Ammonium_transpt"/>
</dbReference>